<dbReference type="SUPFAM" id="SSF53756">
    <property type="entry name" value="UDP-Glycosyltransferase/glycogen phosphorylase"/>
    <property type="match status" value="1"/>
</dbReference>
<proteinExistence type="predicted"/>
<name>A0A2M7QHP5_9BACT</name>
<comment type="caution">
    <text evidence="4">The sequence shown here is derived from an EMBL/GenBank/DDBJ whole genome shotgun (WGS) entry which is preliminary data.</text>
</comment>
<accession>A0A2M7QHP5</accession>
<keyword evidence="1" id="KW-0808">Transferase</keyword>
<dbReference type="GO" id="GO:0016757">
    <property type="term" value="F:glycosyltransferase activity"/>
    <property type="evidence" value="ECO:0007669"/>
    <property type="project" value="InterPro"/>
</dbReference>
<evidence type="ECO:0000313" key="4">
    <source>
        <dbReference type="EMBL" id="PIY71548.1"/>
    </source>
</evidence>
<protein>
    <submittedName>
        <fullName evidence="4">Uncharacterized protein</fullName>
    </submittedName>
</protein>
<evidence type="ECO:0000313" key="5">
    <source>
        <dbReference type="Proteomes" id="UP000229401"/>
    </source>
</evidence>
<dbReference type="InterPro" id="IPR028098">
    <property type="entry name" value="Glyco_trans_4-like_N"/>
</dbReference>
<dbReference type="Pfam" id="PF00534">
    <property type="entry name" value="Glycos_transf_1"/>
    <property type="match status" value="1"/>
</dbReference>
<dbReference type="EMBL" id="PFLI01000188">
    <property type="protein sequence ID" value="PIY71548.1"/>
    <property type="molecule type" value="Genomic_DNA"/>
</dbReference>
<dbReference type="Proteomes" id="UP000229401">
    <property type="component" value="Unassembled WGS sequence"/>
</dbReference>
<dbReference type="PANTHER" id="PTHR46401:SF2">
    <property type="entry name" value="GLYCOSYLTRANSFERASE WBBK-RELATED"/>
    <property type="match status" value="1"/>
</dbReference>
<organism evidence="4 5">
    <name type="scientific">Candidatus Roizmanbacteria bacterium CG_4_10_14_0_8_um_filter_33_9</name>
    <dbReference type="NCBI Taxonomy" id="1974826"/>
    <lineage>
        <taxon>Bacteria</taxon>
        <taxon>Candidatus Roizmaniibacteriota</taxon>
    </lineage>
</organism>
<reference evidence="5" key="1">
    <citation type="submission" date="2017-09" db="EMBL/GenBank/DDBJ databases">
        <title>Depth-based differentiation of microbial function through sediment-hosted aquifers and enrichment of novel symbionts in the deep terrestrial subsurface.</title>
        <authorList>
            <person name="Probst A.J."/>
            <person name="Ladd B."/>
            <person name="Jarett J.K."/>
            <person name="Geller-Mcgrath D.E."/>
            <person name="Sieber C.M.K."/>
            <person name="Emerson J.B."/>
            <person name="Anantharaman K."/>
            <person name="Thomas B.C."/>
            <person name="Malmstrom R."/>
            <person name="Stieglmeier M."/>
            <person name="Klingl A."/>
            <person name="Woyke T."/>
            <person name="Ryan C.M."/>
            <person name="Banfield J.F."/>
        </authorList>
    </citation>
    <scope>NUCLEOTIDE SEQUENCE [LARGE SCALE GENOMIC DNA]</scope>
</reference>
<dbReference type="AlphaFoldDB" id="A0A2M7QHP5"/>
<feature type="non-terminal residue" evidence="4">
    <location>
        <position position="1"/>
    </location>
</feature>
<dbReference type="InterPro" id="IPR001296">
    <property type="entry name" value="Glyco_trans_1"/>
</dbReference>
<dbReference type="PANTHER" id="PTHR46401">
    <property type="entry name" value="GLYCOSYLTRANSFERASE WBBK-RELATED"/>
    <property type="match status" value="1"/>
</dbReference>
<sequence>YDLKNTWIFFYSSLRNSLDSKLNKKILSTNHKLVKYKIPPSLLGFLWNTLHIVPIELFTGNLDLFISSDWTEPPSKCKKTTIVHDLAFNRYPETIHPTILTNQRKRLKWVIKESEFIIADSLSTKSDLIHYYKYSKEKIKVIYPGVNDMLLTNSHPNDTLGKYHLKKPFIFTVGKIEPRKNLKRLLIAYNKIQKNCLVPDLVIAGQKGWEDESNLSSIYNTQVHFIGHISDSELEHLYQSCLFFIYPSLWEGFGYPIIEAMKNMAPVATSNSSSLSEIAQNAALLFNPLDTNSISQSIKQLIDSKSLRQDLQKKGTIRAKEFTWERYYHNLIGVINNIL</sequence>
<dbReference type="Gene3D" id="3.40.50.2000">
    <property type="entry name" value="Glycogen Phosphorylase B"/>
    <property type="match status" value="2"/>
</dbReference>
<dbReference type="Pfam" id="PF13439">
    <property type="entry name" value="Glyco_transf_4"/>
    <property type="match status" value="1"/>
</dbReference>
<evidence type="ECO:0000256" key="1">
    <source>
        <dbReference type="ARBA" id="ARBA00022679"/>
    </source>
</evidence>
<gene>
    <name evidence="4" type="ORF">COY87_05575</name>
</gene>
<evidence type="ECO:0000259" key="2">
    <source>
        <dbReference type="Pfam" id="PF00534"/>
    </source>
</evidence>
<feature type="domain" description="Glycosyl transferase family 1" evidence="2">
    <location>
        <begin position="166"/>
        <end position="315"/>
    </location>
</feature>
<evidence type="ECO:0000259" key="3">
    <source>
        <dbReference type="Pfam" id="PF13439"/>
    </source>
</evidence>
<feature type="domain" description="Glycosyltransferase subfamily 4-like N-terminal" evidence="3">
    <location>
        <begin position="76"/>
        <end position="147"/>
    </location>
</feature>
<dbReference type="CDD" id="cd03809">
    <property type="entry name" value="GT4_MtfB-like"/>
    <property type="match status" value="1"/>
</dbReference>